<dbReference type="GO" id="GO:0020037">
    <property type="term" value="F:heme binding"/>
    <property type="evidence" value="ECO:0007669"/>
    <property type="project" value="InterPro"/>
</dbReference>
<comment type="caution">
    <text evidence="5">The sequence shown here is derived from an EMBL/GenBank/DDBJ whole genome shotgun (WGS) entry which is preliminary data.</text>
</comment>
<dbReference type="SUPFAM" id="SSF140959">
    <property type="entry name" value="Indolic compounds 2,3-dioxygenase-like"/>
    <property type="match status" value="1"/>
</dbReference>
<evidence type="ECO:0000313" key="6">
    <source>
        <dbReference type="Proteomes" id="UP000326340"/>
    </source>
</evidence>
<comment type="similarity">
    <text evidence="1">Belongs to the indoleamine 2,3-dioxygenase family.</text>
</comment>
<dbReference type="AlphaFoldDB" id="A0A5Q4BAA0"/>
<name>A0A5Q4BAA0_9PEZI</name>
<evidence type="ECO:0000256" key="4">
    <source>
        <dbReference type="PIRSR" id="PIRSR600898-1"/>
    </source>
</evidence>
<dbReference type="Proteomes" id="UP000326340">
    <property type="component" value="Unassembled WGS sequence"/>
</dbReference>
<keyword evidence="5" id="KW-0560">Oxidoreductase</keyword>
<dbReference type="GO" id="GO:0019441">
    <property type="term" value="P:L-tryptophan catabolic process to kynurenine"/>
    <property type="evidence" value="ECO:0007669"/>
    <property type="project" value="InterPro"/>
</dbReference>
<proteinExistence type="inferred from homology"/>
<dbReference type="PANTHER" id="PTHR28657">
    <property type="entry name" value="INDOLEAMINE 2,3-DIOXYGENASE"/>
    <property type="match status" value="1"/>
</dbReference>
<organism evidence="5 6">
    <name type="scientific">Colletotrichum shisoi</name>
    <dbReference type="NCBI Taxonomy" id="2078593"/>
    <lineage>
        <taxon>Eukaryota</taxon>
        <taxon>Fungi</taxon>
        <taxon>Dikarya</taxon>
        <taxon>Ascomycota</taxon>
        <taxon>Pezizomycotina</taxon>
        <taxon>Sordariomycetes</taxon>
        <taxon>Hypocreomycetidae</taxon>
        <taxon>Glomerellales</taxon>
        <taxon>Glomerellaceae</taxon>
        <taxon>Colletotrichum</taxon>
        <taxon>Colletotrichum destructivum species complex</taxon>
    </lineage>
</organism>
<dbReference type="Gene3D" id="1.20.58.480">
    <property type="match status" value="1"/>
</dbReference>
<dbReference type="InterPro" id="IPR000898">
    <property type="entry name" value="Indolamine_dOase"/>
</dbReference>
<dbReference type="InterPro" id="IPR037217">
    <property type="entry name" value="Trp/Indoleamine_2_3_dOase-like"/>
</dbReference>
<dbReference type="GO" id="GO:0034354">
    <property type="term" value="P:'de novo' NAD+ biosynthetic process from L-tryptophan"/>
    <property type="evidence" value="ECO:0007669"/>
    <property type="project" value="TreeGrafter"/>
</dbReference>
<dbReference type="GO" id="GO:0033754">
    <property type="term" value="F:indoleamine 2,3-dioxygenase activity"/>
    <property type="evidence" value="ECO:0007669"/>
    <property type="project" value="TreeGrafter"/>
</dbReference>
<keyword evidence="4" id="KW-0349">Heme</keyword>
<accession>A0A5Q4BAA0</accession>
<dbReference type="OrthoDB" id="540174at2759"/>
<dbReference type="PROSITE" id="PS00876">
    <property type="entry name" value="IDO_1"/>
    <property type="match status" value="1"/>
</dbReference>
<dbReference type="EMBL" id="PUHP01004785">
    <property type="protein sequence ID" value="TQN63667.1"/>
    <property type="molecule type" value="Genomic_DNA"/>
</dbReference>
<dbReference type="GO" id="GO:0005737">
    <property type="term" value="C:cytoplasm"/>
    <property type="evidence" value="ECO:0007669"/>
    <property type="project" value="TreeGrafter"/>
</dbReference>
<sequence length="415" mass="46221">MSDLHASSTGSLVTASFQTHGFLPPDPPCKQLSDPKYQPWERLIAQLPALIKSAEIQAQVEKLPILCTKGLHDKAEWRRAYVILSFLAHGYIWASNPPAEVLPPTITLPLLATSDYLEVPPVATYAALTLWNCKSSEPDKIQLESFTVEHTFTGTDDEAWFYLVSVAMEAQGGRIITIATSCLSHMQEKGYAAATALLHSLALQVDRLSDILGKIQEKCNPDVFFHRLRPFLQGGQGSAGLPNGIFYDEGQGKGAWNQFKGGSNGQSSLFQFLDIVLGVQHGPVRTKPGDYSHKEPSKCFFREMREYMPGPHRRFLSLFADHLSLRDLIALSEGDENHQGLWEAYKRTTRSLTRLRDKHLGVAARYIIQPSKQALQHADRAEELRGTGATLLVPFLKQTRNETSQAGMRKPEISK</sequence>
<protein>
    <submittedName>
        <fullName evidence="5">Indoleamine 2,3-dioxygenase</fullName>
    </submittedName>
</protein>
<keyword evidence="3 4" id="KW-0408">Iron</keyword>
<dbReference type="Pfam" id="PF01231">
    <property type="entry name" value="IDO"/>
    <property type="match status" value="1"/>
</dbReference>
<evidence type="ECO:0000256" key="1">
    <source>
        <dbReference type="ARBA" id="ARBA00007119"/>
    </source>
</evidence>
<evidence type="ECO:0000256" key="3">
    <source>
        <dbReference type="ARBA" id="ARBA00023004"/>
    </source>
</evidence>
<feature type="binding site" description="proximal binding residue" evidence="4">
    <location>
        <position position="359"/>
    </location>
    <ligand>
        <name>heme b</name>
        <dbReference type="ChEBI" id="CHEBI:60344"/>
    </ligand>
    <ligandPart>
        <name>Fe</name>
        <dbReference type="ChEBI" id="CHEBI:18248"/>
    </ligandPart>
</feature>
<dbReference type="PANTHER" id="PTHR28657:SF10">
    <property type="entry name" value="INDOLEAMINE 2,3-DIOXYGENASE"/>
    <property type="match status" value="1"/>
</dbReference>
<reference evidence="5 6" key="1">
    <citation type="journal article" date="2019" name="Sci. Rep.">
        <title>Colletotrichum shisoi sp. nov., an anthracnose pathogen of Perilla frutescens in Japan: molecular phylogenetic, morphological and genomic evidence.</title>
        <authorList>
            <person name="Gan P."/>
            <person name="Tsushima A."/>
            <person name="Hiroyama R."/>
            <person name="Narusaka M."/>
            <person name="Takano Y."/>
            <person name="Narusaka Y."/>
            <person name="Kawaradani M."/>
            <person name="Damm U."/>
            <person name="Shirasu K."/>
        </authorList>
    </citation>
    <scope>NUCLEOTIDE SEQUENCE [LARGE SCALE GENOMIC DNA]</scope>
    <source>
        <strain evidence="5 6">PG-2018a</strain>
    </source>
</reference>
<evidence type="ECO:0000256" key="2">
    <source>
        <dbReference type="ARBA" id="ARBA00022723"/>
    </source>
</evidence>
<keyword evidence="2 4" id="KW-0479">Metal-binding</keyword>
<dbReference type="GO" id="GO:0046872">
    <property type="term" value="F:metal ion binding"/>
    <property type="evidence" value="ECO:0007669"/>
    <property type="project" value="UniProtKB-KW"/>
</dbReference>
<gene>
    <name evidence="5" type="primary">BNA2-3</name>
    <name evidence="5" type="ORF">CSHISOI_11781</name>
</gene>
<evidence type="ECO:0000313" key="5">
    <source>
        <dbReference type="EMBL" id="TQN63667.1"/>
    </source>
</evidence>
<keyword evidence="5" id="KW-0223">Dioxygenase</keyword>
<keyword evidence="6" id="KW-1185">Reference proteome</keyword>